<evidence type="ECO:0000256" key="1">
    <source>
        <dbReference type="SAM" id="Phobius"/>
    </source>
</evidence>
<accession>A0A963YQ38</accession>
<feature type="transmembrane region" description="Helical" evidence="1">
    <location>
        <begin position="41"/>
        <end position="60"/>
    </location>
</feature>
<dbReference type="EMBL" id="JAESVB010000002">
    <property type="protein sequence ID" value="MCB8874731.1"/>
    <property type="molecule type" value="Genomic_DNA"/>
</dbReference>
<proteinExistence type="predicted"/>
<name>A0A963YQ38_9PROT</name>
<keyword evidence="1" id="KW-0812">Transmembrane</keyword>
<reference evidence="2" key="1">
    <citation type="journal article" date="2021" name="Microorganisms">
        <title>Acidisoma silvae sp. nov. and Acidisomacellulosilytica sp. nov., Two Acidophilic Bacteria Isolated from Decaying Wood, Hydrolyzing Cellulose and Producing Poly-3-hydroxybutyrate.</title>
        <authorList>
            <person name="Mieszkin S."/>
            <person name="Pouder E."/>
            <person name="Uroz S."/>
            <person name="Simon-Colin C."/>
            <person name="Alain K."/>
        </authorList>
    </citation>
    <scope>NUCLEOTIDE SEQUENCE</scope>
    <source>
        <strain evidence="2">HW T2.11</strain>
    </source>
</reference>
<dbReference type="Proteomes" id="UP000708298">
    <property type="component" value="Unassembled WGS sequence"/>
</dbReference>
<keyword evidence="1" id="KW-0472">Membrane</keyword>
<sequence>MGLPDKTLRQKIILPPAAGCSQHSPQLSRLWGMILLSENTYRAAMVVLTIIQIAITIIKLRN</sequence>
<protein>
    <submittedName>
        <fullName evidence="2">Uncharacterized protein</fullName>
    </submittedName>
</protein>
<organism evidence="2 3">
    <name type="scientific">Acidisoma silvae</name>
    <dbReference type="NCBI Taxonomy" id="2802396"/>
    <lineage>
        <taxon>Bacteria</taxon>
        <taxon>Pseudomonadati</taxon>
        <taxon>Pseudomonadota</taxon>
        <taxon>Alphaproteobacteria</taxon>
        <taxon>Acetobacterales</taxon>
        <taxon>Acidocellaceae</taxon>
        <taxon>Acidisoma</taxon>
    </lineage>
</organism>
<keyword evidence="3" id="KW-1185">Reference proteome</keyword>
<evidence type="ECO:0000313" key="2">
    <source>
        <dbReference type="EMBL" id="MCB8874731.1"/>
    </source>
</evidence>
<reference evidence="2" key="2">
    <citation type="submission" date="2021-01" db="EMBL/GenBank/DDBJ databases">
        <authorList>
            <person name="Mieszkin S."/>
            <person name="Pouder E."/>
            <person name="Alain K."/>
        </authorList>
    </citation>
    <scope>NUCLEOTIDE SEQUENCE</scope>
    <source>
        <strain evidence="2">HW T2.11</strain>
    </source>
</reference>
<dbReference type="RefSeq" id="WP_227320395.1">
    <property type="nucleotide sequence ID" value="NZ_JAESVB010000002.1"/>
</dbReference>
<keyword evidence="1" id="KW-1133">Transmembrane helix</keyword>
<evidence type="ECO:0000313" key="3">
    <source>
        <dbReference type="Proteomes" id="UP000708298"/>
    </source>
</evidence>
<dbReference type="AlphaFoldDB" id="A0A963YQ38"/>
<gene>
    <name evidence="2" type="ORF">ASILVAE211_06005</name>
</gene>
<comment type="caution">
    <text evidence="2">The sequence shown here is derived from an EMBL/GenBank/DDBJ whole genome shotgun (WGS) entry which is preliminary data.</text>
</comment>